<keyword evidence="2" id="KW-1015">Disulfide bond</keyword>
<feature type="region of interest" description="Disordered" evidence="4">
    <location>
        <begin position="200"/>
        <end position="246"/>
    </location>
</feature>
<organism evidence="7 8">
    <name type="scientific">Limulus polyphemus</name>
    <name type="common">Atlantic horseshoe crab</name>
    <dbReference type="NCBI Taxonomy" id="6850"/>
    <lineage>
        <taxon>Eukaryota</taxon>
        <taxon>Metazoa</taxon>
        <taxon>Ecdysozoa</taxon>
        <taxon>Arthropoda</taxon>
        <taxon>Chelicerata</taxon>
        <taxon>Merostomata</taxon>
        <taxon>Xiphosura</taxon>
        <taxon>Limulidae</taxon>
        <taxon>Limulus</taxon>
    </lineage>
</organism>
<name>A0ABM1S5F8_LIMPO</name>
<dbReference type="Pfam" id="PF16077">
    <property type="entry name" value="Spaetzle"/>
    <property type="match status" value="1"/>
</dbReference>
<feature type="domain" description="Spaetzle" evidence="6">
    <location>
        <begin position="410"/>
        <end position="504"/>
    </location>
</feature>
<protein>
    <submittedName>
        <fullName evidence="8">Uncharacterized protein LOC111085288</fullName>
    </submittedName>
</protein>
<dbReference type="SUPFAM" id="SSF57501">
    <property type="entry name" value="Cystine-knot cytokines"/>
    <property type="match status" value="1"/>
</dbReference>
<feature type="chain" id="PRO_5047239455" evidence="5">
    <location>
        <begin position="24"/>
        <end position="512"/>
    </location>
</feature>
<feature type="region of interest" description="Disordered" evidence="4">
    <location>
        <begin position="267"/>
        <end position="298"/>
    </location>
</feature>
<keyword evidence="3" id="KW-0325">Glycoprotein</keyword>
<feature type="compositionally biased region" description="Low complexity" evidence="4">
    <location>
        <begin position="223"/>
        <end position="237"/>
    </location>
</feature>
<dbReference type="InterPro" id="IPR029034">
    <property type="entry name" value="Cystine-knot_cytokine"/>
</dbReference>
<feature type="compositionally biased region" description="Polar residues" evidence="4">
    <location>
        <begin position="202"/>
        <end position="212"/>
    </location>
</feature>
<evidence type="ECO:0000313" key="8">
    <source>
        <dbReference type="RefSeq" id="XP_022238863.1"/>
    </source>
</evidence>
<dbReference type="Gene3D" id="2.10.90.10">
    <property type="entry name" value="Cystine-knot cytokines"/>
    <property type="match status" value="1"/>
</dbReference>
<accession>A0ABM1S5F8</accession>
<sequence length="512" mass="57580">MPTGPFFILVFIWTLLLRTTTTGQLLPQNAPSPELISDLFQNAPPLIQAALRNVGLRQNNTPRKQSNRPFPYYVTNGDDGELRPPTQFQTNSASVASHSKVLQVQQIRKPRPHPSRPQRVQVLSPEELLVSDAHSYQPQTSARPDLIGGRYLNSNRPNRDEQTYAHLTRVSFPPQGSASRPQFLQPPEYQKSQQYLFHDTEVSQPVTRSSVSIRRPYQVQRRPSLTSSHSVGSSVGSPNPPLVIPQNIRHPQYEYGFVPISENEVAKGSSEATGLESFPEGTLSEGPLRPPKTLDHPQEEFDNSVIASVTSNNPAETGREQSNSVEVDCGGSKDLGWCDLQEKYPRKNIEQIIRQCDDEISRMYVKVPDSLEELGDNAPFGYFYNYTRQGNERGSKQAWSWAGYAYHKKALCETVPRIIRPGLAHDTSGKWFIIVQSDKYPQRVPVEICSSPGDVCSNIADCGRKSRCVQRYNYQLLISIDPDLPDICPFMRLFKFPSSCVCHVEVENGVDQ</sequence>
<dbReference type="InterPro" id="IPR052444">
    <property type="entry name" value="Spz/Toll_ligand-like"/>
</dbReference>
<keyword evidence="1 5" id="KW-0732">Signal</keyword>
<evidence type="ECO:0000259" key="6">
    <source>
        <dbReference type="Pfam" id="PF16077"/>
    </source>
</evidence>
<evidence type="ECO:0000256" key="5">
    <source>
        <dbReference type="SAM" id="SignalP"/>
    </source>
</evidence>
<keyword evidence="7" id="KW-1185">Reference proteome</keyword>
<evidence type="ECO:0000256" key="2">
    <source>
        <dbReference type="ARBA" id="ARBA00023157"/>
    </source>
</evidence>
<dbReference type="RefSeq" id="XP_022238863.1">
    <property type="nucleotide sequence ID" value="XM_022383155.1"/>
</dbReference>
<reference evidence="8" key="1">
    <citation type="submission" date="2025-08" db="UniProtKB">
        <authorList>
            <consortium name="RefSeq"/>
        </authorList>
    </citation>
    <scope>IDENTIFICATION</scope>
    <source>
        <tissue evidence="8">Muscle</tissue>
    </source>
</reference>
<evidence type="ECO:0000256" key="4">
    <source>
        <dbReference type="SAM" id="MobiDB-lite"/>
    </source>
</evidence>
<evidence type="ECO:0000313" key="7">
    <source>
        <dbReference type="Proteomes" id="UP000694941"/>
    </source>
</evidence>
<dbReference type="GeneID" id="111085288"/>
<evidence type="ECO:0000256" key="1">
    <source>
        <dbReference type="ARBA" id="ARBA00022729"/>
    </source>
</evidence>
<feature type="region of interest" description="Disordered" evidence="4">
    <location>
        <begin position="135"/>
        <end position="160"/>
    </location>
</feature>
<gene>
    <name evidence="8" type="primary">LOC111085288</name>
</gene>
<proteinExistence type="predicted"/>
<dbReference type="Proteomes" id="UP000694941">
    <property type="component" value="Unplaced"/>
</dbReference>
<dbReference type="PANTHER" id="PTHR23199">
    <property type="entry name" value="NEUROTROPHIN 1-RELATED"/>
    <property type="match status" value="1"/>
</dbReference>
<dbReference type="PANTHER" id="PTHR23199:SF12">
    <property type="entry name" value="NEUROTROPHIN 1-RELATED"/>
    <property type="match status" value="1"/>
</dbReference>
<feature type="signal peptide" evidence="5">
    <location>
        <begin position="1"/>
        <end position="23"/>
    </location>
</feature>
<evidence type="ECO:0000256" key="3">
    <source>
        <dbReference type="ARBA" id="ARBA00023180"/>
    </source>
</evidence>
<dbReference type="InterPro" id="IPR032104">
    <property type="entry name" value="Spaetzle"/>
</dbReference>